<evidence type="ECO:0000256" key="2">
    <source>
        <dbReference type="SAM" id="MobiDB-lite"/>
    </source>
</evidence>
<evidence type="ECO:0000256" key="1">
    <source>
        <dbReference type="SAM" id="Coils"/>
    </source>
</evidence>
<feature type="region of interest" description="Disordered" evidence="2">
    <location>
        <begin position="120"/>
        <end position="160"/>
    </location>
</feature>
<evidence type="ECO:0000313" key="4">
    <source>
        <dbReference type="Proteomes" id="UP000799324"/>
    </source>
</evidence>
<feature type="compositionally biased region" description="Polar residues" evidence="2">
    <location>
        <begin position="120"/>
        <end position="134"/>
    </location>
</feature>
<proteinExistence type="predicted"/>
<name>A0A6A6TAL6_9PLEO</name>
<dbReference type="OrthoDB" id="3789882at2759"/>
<organism evidence="3 4">
    <name type="scientific">Lophiostoma macrostomum CBS 122681</name>
    <dbReference type="NCBI Taxonomy" id="1314788"/>
    <lineage>
        <taxon>Eukaryota</taxon>
        <taxon>Fungi</taxon>
        <taxon>Dikarya</taxon>
        <taxon>Ascomycota</taxon>
        <taxon>Pezizomycotina</taxon>
        <taxon>Dothideomycetes</taxon>
        <taxon>Pleosporomycetidae</taxon>
        <taxon>Pleosporales</taxon>
        <taxon>Lophiostomataceae</taxon>
        <taxon>Lophiostoma</taxon>
    </lineage>
</organism>
<accession>A0A6A6TAL6</accession>
<dbReference type="EMBL" id="MU004337">
    <property type="protein sequence ID" value="KAF2656347.1"/>
    <property type="molecule type" value="Genomic_DNA"/>
</dbReference>
<reference evidence="3" key="1">
    <citation type="journal article" date="2020" name="Stud. Mycol.">
        <title>101 Dothideomycetes genomes: a test case for predicting lifestyles and emergence of pathogens.</title>
        <authorList>
            <person name="Haridas S."/>
            <person name="Albert R."/>
            <person name="Binder M."/>
            <person name="Bloem J."/>
            <person name="Labutti K."/>
            <person name="Salamov A."/>
            <person name="Andreopoulos B."/>
            <person name="Baker S."/>
            <person name="Barry K."/>
            <person name="Bills G."/>
            <person name="Bluhm B."/>
            <person name="Cannon C."/>
            <person name="Castanera R."/>
            <person name="Culley D."/>
            <person name="Daum C."/>
            <person name="Ezra D."/>
            <person name="Gonzalez J."/>
            <person name="Henrissat B."/>
            <person name="Kuo A."/>
            <person name="Liang C."/>
            <person name="Lipzen A."/>
            <person name="Lutzoni F."/>
            <person name="Magnuson J."/>
            <person name="Mondo S."/>
            <person name="Nolan M."/>
            <person name="Ohm R."/>
            <person name="Pangilinan J."/>
            <person name="Park H.-J."/>
            <person name="Ramirez L."/>
            <person name="Alfaro M."/>
            <person name="Sun H."/>
            <person name="Tritt A."/>
            <person name="Yoshinaga Y."/>
            <person name="Zwiers L.-H."/>
            <person name="Turgeon B."/>
            <person name="Goodwin S."/>
            <person name="Spatafora J."/>
            <person name="Crous P."/>
            <person name="Grigoriev I."/>
        </authorList>
    </citation>
    <scope>NUCLEOTIDE SEQUENCE</scope>
    <source>
        <strain evidence="3">CBS 122681</strain>
    </source>
</reference>
<evidence type="ECO:0000313" key="3">
    <source>
        <dbReference type="EMBL" id="KAF2656347.1"/>
    </source>
</evidence>
<keyword evidence="4" id="KW-1185">Reference proteome</keyword>
<sequence>MGKYKTSRWEDKVSMYALAFAANQTTKKVSRASWDTSTQLKKRFKSRFSGAAVERHLRNLAKLMGITIHDIVHDRSHGTEMPEDKLTLRQRKALHEAYETIAKEAKTESQEILEIDNTTSEAAASVRSANNHNGGQVDRGHDSPHLKDSREKADTQVRQSEPIVQDLEEELQVEADRRRHAETNLQVELDKRLHAEAELQRLQERIQLQRTVPDAQTPGHSDVILDRAQRFDHLIRYARLPRQSPNEIPGTPIQHELLRAWASLQGFLSSSFPSPVRSPLEYSDRGVSSDLVGFAQRLFGSTIQIPIQDPEWLAQGGFQLMSTNVLKAYAAFHLIQIVFSPGFPAFECAKEPCKCPMGDCQCPRDSCKCSKGSCKVLHQYRKTQALISPDTVLLFDHMAYKTLTEEGNFEKELLPSKATEISEQLSSHSSKDSPEQGKMRFLDCAKRALRLKVELLLSKPGYHIAWIDANEEFDPGSMEAVEHAGPVNPGARVKHCVFPALLEYDVVFPPPDLPSALIRNKRFFSKRWAVNNDVRVVGKAAVMIG</sequence>
<keyword evidence="1" id="KW-0175">Coiled coil</keyword>
<feature type="compositionally biased region" description="Basic and acidic residues" evidence="2">
    <location>
        <begin position="138"/>
        <end position="155"/>
    </location>
</feature>
<gene>
    <name evidence="3" type="ORF">K491DRAFT_778034</name>
</gene>
<feature type="coiled-coil region" evidence="1">
    <location>
        <begin position="164"/>
        <end position="212"/>
    </location>
</feature>
<protein>
    <submittedName>
        <fullName evidence="3">Uncharacterized protein</fullName>
    </submittedName>
</protein>
<dbReference type="Proteomes" id="UP000799324">
    <property type="component" value="Unassembled WGS sequence"/>
</dbReference>
<dbReference type="AlphaFoldDB" id="A0A6A6TAL6"/>